<dbReference type="Pfam" id="PF19460">
    <property type="entry name" value="DUF5997"/>
    <property type="match status" value="1"/>
</dbReference>
<keyword evidence="2" id="KW-1185">Reference proteome</keyword>
<name>A0ABW0NNQ8_9MICO</name>
<accession>A0ABW0NNQ8</accession>
<dbReference type="RefSeq" id="WP_386738867.1">
    <property type="nucleotide sequence ID" value="NZ_JBHSMG010000001.1"/>
</dbReference>
<proteinExistence type="predicted"/>
<dbReference type="EMBL" id="JBHSMG010000001">
    <property type="protein sequence ID" value="MFC5501268.1"/>
    <property type="molecule type" value="Genomic_DNA"/>
</dbReference>
<organism evidence="1 2">
    <name type="scientific">Lysinimonas soli</name>
    <dbReference type="NCBI Taxonomy" id="1074233"/>
    <lineage>
        <taxon>Bacteria</taxon>
        <taxon>Bacillati</taxon>
        <taxon>Actinomycetota</taxon>
        <taxon>Actinomycetes</taxon>
        <taxon>Micrococcales</taxon>
        <taxon>Microbacteriaceae</taxon>
        <taxon>Lysinimonas</taxon>
    </lineage>
</organism>
<comment type="caution">
    <text evidence="1">The sequence shown here is derived from an EMBL/GenBank/DDBJ whole genome shotgun (WGS) entry which is preliminary data.</text>
</comment>
<sequence>MKPATAAKKLEVLLTATPEAFRDHDITRDELAALQADPPEWLVTLRREGPHPRPVVAQRLGVSNSGLARGGVDEPLTTAQIGALLDAMPEWLTIERERQRAVRAEETRIRRERAGQQ</sequence>
<evidence type="ECO:0000313" key="2">
    <source>
        <dbReference type="Proteomes" id="UP001596039"/>
    </source>
</evidence>
<dbReference type="Proteomes" id="UP001596039">
    <property type="component" value="Unassembled WGS sequence"/>
</dbReference>
<reference evidence="2" key="1">
    <citation type="journal article" date="2019" name="Int. J. Syst. Evol. Microbiol.">
        <title>The Global Catalogue of Microorganisms (GCM) 10K type strain sequencing project: providing services to taxonomists for standard genome sequencing and annotation.</title>
        <authorList>
            <consortium name="The Broad Institute Genomics Platform"/>
            <consortium name="The Broad Institute Genome Sequencing Center for Infectious Disease"/>
            <person name="Wu L."/>
            <person name="Ma J."/>
        </authorList>
    </citation>
    <scope>NUCLEOTIDE SEQUENCE [LARGE SCALE GENOMIC DNA]</scope>
    <source>
        <strain evidence="2">CGMCC 4.6997</strain>
    </source>
</reference>
<protein>
    <submittedName>
        <fullName evidence="1">DUF5997 family protein</fullName>
    </submittedName>
</protein>
<evidence type="ECO:0000313" key="1">
    <source>
        <dbReference type="EMBL" id="MFC5501268.1"/>
    </source>
</evidence>
<gene>
    <name evidence="1" type="ORF">ACFPJ4_03325</name>
</gene>
<dbReference type="InterPro" id="IPR046039">
    <property type="entry name" value="DUF5997"/>
</dbReference>